<dbReference type="Gene3D" id="1.10.340.70">
    <property type="match status" value="1"/>
</dbReference>
<reference evidence="2" key="1">
    <citation type="submission" date="2023-08" db="EMBL/GenBank/DDBJ databases">
        <title>A de novo genome assembly of Solanum verrucosum Schlechtendal, a Mexican diploid species geographically isolated from the other diploid A-genome species in potato relatives.</title>
        <authorList>
            <person name="Hosaka K."/>
        </authorList>
    </citation>
    <scope>NUCLEOTIDE SEQUENCE</scope>
    <source>
        <tissue evidence="2">Young leaves</tissue>
    </source>
</reference>
<sequence>MGELRQQILIEAHNSRHSIHPGATMMYRDPREVFWWSRIKRDITDFVLSVLIVNMLR</sequence>
<keyword evidence="3" id="KW-1185">Reference proteome</keyword>
<organism evidence="2 3">
    <name type="scientific">Solanum verrucosum</name>
    <dbReference type="NCBI Taxonomy" id="315347"/>
    <lineage>
        <taxon>Eukaryota</taxon>
        <taxon>Viridiplantae</taxon>
        <taxon>Streptophyta</taxon>
        <taxon>Embryophyta</taxon>
        <taxon>Tracheophyta</taxon>
        <taxon>Spermatophyta</taxon>
        <taxon>Magnoliopsida</taxon>
        <taxon>eudicotyledons</taxon>
        <taxon>Gunneridae</taxon>
        <taxon>Pentapetalae</taxon>
        <taxon>asterids</taxon>
        <taxon>lamiids</taxon>
        <taxon>Solanales</taxon>
        <taxon>Solanaceae</taxon>
        <taxon>Solanoideae</taxon>
        <taxon>Solaneae</taxon>
        <taxon>Solanum</taxon>
    </lineage>
</organism>
<dbReference type="AlphaFoldDB" id="A0AAF0TTV4"/>
<dbReference type="InterPro" id="IPR041588">
    <property type="entry name" value="Integrase_H2C2"/>
</dbReference>
<dbReference type="Pfam" id="PF17921">
    <property type="entry name" value="Integrase_H2C2"/>
    <property type="match status" value="1"/>
</dbReference>
<accession>A0AAF0TTV4</accession>
<gene>
    <name evidence="2" type="ORF">MTR67_026347</name>
</gene>
<dbReference type="EMBL" id="CP133617">
    <property type="protein sequence ID" value="WMV32962.1"/>
    <property type="molecule type" value="Genomic_DNA"/>
</dbReference>
<evidence type="ECO:0000313" key="3">
    <source>
        <dbReference type="Proteomes" id="UP001234989"/>
    </source>
</evidence>
<protein>
    <recommendedName>
        <fullName evidence="1">Integrase zinc-binding domain-containing protein</fullName>
    </recommendedName>
</protein>
<evidence type="ECO:0000313" key="2">
    <source>
        <dbReference type="EMBL" id="WMV32962.1"/>
    </source>
</evidence>
<proteinExistence type="predicted"/>
<dbReference type="Proteomes" id="UP001234989">
    <property type="component" value="Chromosome 6"/>
</dbReference>
<name>A0AAF0TTV4_SOLVR</name>
<evidence type="ECO:0000259" key="1">
    <source>
        <dbReference type="Pfam" id="PF17921"/>
    </source>
</evidence>
<feature type="domain" description="Integrase zinc-binding" evidence="1">
    <location>
        <begin position="3"/>
        <end position="48"/>
    </location>
</feature>